<protein>
    <submittedName>
        <fullName evidence="3">Beta-lactamase regulator AmpE</fullName>
    </submittedName>
</protein>
<sequence length="327" mass="37282">MVLFCLLLAIALERVLRLGERWQFHWYMQAYMEKLSGVNALQDLKKSFAGTLVVLALPAFAVFLWLKLVEGALFGLVSLLSWLFILLICFGCGFFRQQYRNYLKASCRGDDQACFEFAKVIEHTVNEQDHRSLPASLGQRLAWINYRYYGALICWVVLLGPAGAVFYCSCRYYLSQNDKEEQADAELVDVDMQQGEPESNTQALEQGEPEEKETVFEKDTVVAPSEAQRSVAHLMHWMDWLPVRIVTLGMALVGHFNRAFPIWLENLLDMKLSARELVYKIGDNTRDVDASSPVCVAEASHMVSLVKRNIIMMLAMISVLTLYGWLI</sequence>
<dbReference type="Pfam" id="PF17113">
    <property type="entry name" value="AmpE"/>
    <property type="match status" value="2"/>
</dbReference>
<gene>
    <name evidence="3" type="primary">ampE</name>
    <name evidence="3" type="ORF">ACFSJ3_13835</name>
</gene>
<dbReference type="InterPro" id="IPR031347">
    <property type="entry name" value="AmpE"/>
</dbReference>
<feature type="region of interest" description="Disordered" evidence="1">
    <location>
        <begin position="194"/>
        <end position="217"/>
    </location>
</feature>
<feature type="transmembrane region" description="Helical" evidence="2">
    <location>
        <begin position="48"/>
        <end position="66"/>
    </location>
</feature>
<dbReference type="PANTHER" id="PTHR38684">
    <property type="entry name" value="PROTEIN AMPE"/>
    <property type="match status" value="1"/>
</dbReference>
<evidence type="ECO:0000256" key="2">
    <source>
        <dbReference type="SAM" id="Phobius"/>
    </source>
</evidence>
<evidence type="ECO:0000313" key="4">
    <source>
        <dbReference type="Proteomes" id="UP001597380"/>
    </source>
</evidence>
<accession>A0ABW4XNE5</accession>
<keyword evidence="4" id="KW-1185">Reference proteome</keyword>
<evidence type="ECO:0000313" key="3">
    <source>
        <dbReference type="EMBL" id="MFD2097072.1"/>
    </source>
</evidence>
<keyword evidence="2" id="KW-1133">Transmembrane helix</keyword>
<feature type="transmembrane region" description="Helical" evidence="2">
    <location>
        <begin position="310"/>
        <end position="326"/>
    </location>
</feature>
<dbReference type="InterPro" id="IPR052966">
    <property type="entry name" value="Beta-lactamase_Reg"/>
</dbReference>
<evidence type="ECO:0000256" key="1">
    <source>
        <dbReference type="SAM" id="MobiDB-lite"/>
    </source>
</evidence>
<dbReference type="NCBIfam" id="NF008219">
    <property type="entry name" value="PRK10987.1"/>
    <property type="match status" value="1"/>
</dbReference>
<name>A0ABW4XNE5_9GAMM</name>
<dbReference type="PANTHER" id="PTHR38684:SF1">
    <property type="entry name" value="PROTEIN AMPE"/>
    <property type="match status" value="1"/>
</dbReference>
<dbReference type="EMBL" id="JBHUHT010000015">
    <property type="protein sequence ID" value="MFD2097072.1"/>
    <property type="molecule type" value="Genomic_DNA"/>
</dbReference>
<organism evidence="3 4">
    <name type="scientific">Corallincola platygyrae</name>
    <dbReference type="NCBI Taxonomy" id="1193278"/>
    <lineage>
        <taxon>Bacteria</taxon>
        <taxon>Pseudomonadati</taxon>
        <taxon>Pseudomonadota</taxon>
        <taxon>Gammaproteobacteria</taxon>
        <taxon>Alteromonadales</taxon>
        <taxon>Psychromonadaceae</taxon>
        <taxon>Corallincola</taxon>
    </lineage>
</organism>
<keyword evidence="2" id="KW-0472">Membrane</keyword>
<reference evidence="4" key="1">
    <citation type="journal article" date="2019" name="Int. J. Syst. Evol. Microbiol.">
        <title>The Global Catalogue of Microorganisms (GCM) 10K type strain sequencing project: providing services to taxonomists for standard genome sequencing and annotation.</title>
        <authorList>
            <consortium name="The Broad Institute Genomics Platform"/>
            <consortium name="The Broad Institute Genome Sequencing Center for Infectious Disease"/>
            <person name="Wu L."/>
            <person name="Ma J."/>
        </authorList>
    </citation>
    <scope>NUCLEOTIDE SEQUENCE [LARGE SCALE GENOMIC DNA]</scope>
    <source>
        <strain evidence="4">CGMCC 1.10992</strain>
    </source>
</reference>
<keyword evidence="2" id="KW-0812">Transmembrane</keyword>
<dbReference type="RefSeq" id="WP_345339651.1">
    <property type="nucleotide sequence ID" value="NZ_BAABLI010000010.1"/>
</dbReference>
<feature type="transmembrane region" description="Helical" evidence="2">
    <location>
        <begin position="73"/>
        <end position="96"/>
    </location>
</feature>
<feature type="transmembrane region" description="Helical" evidence="2">
    <location>
        <begin position="148"/>
        <end position="169"/>
    </location>
</feature>
<dbReference type="Proteomes" id="UP001597380">
    <property type="component" value="Unassembled WGS sequence"/>
</dbReference>
<proteinExistence type="predicted"/>
<comment type="caution">
    <text evidence="3">The sequence shown here is derived from an EMBL/GenBank/DDBJ whole genome shotgun (WGS) entry which is preliminary data.</text>
</comment>